<dbReference type="PROSITE" id="PS00211">
    <property type="entry name" value="ABC_TRANSPORTER_1"/>
    <property type="match status" value="1"/>
</dbReference>
<evidence type="ECO:0000256" key="4">
    <source>
        <dbReference type="ARBA" id="ARBA00022692"/>
    </source>
</evidence>
<evidence type="ECO:0000256" key="5">
    <source>
        <dbReference type="ARBA" id="ARBA00022741"/>
    </source>
</evidence>
<keyword evidence="7 9" id="KW-1133">Transmembrane helix</keyword>
<evidence type="ECO:0000313" key="12">
    <source>
        <dbReference type="EMBL" id="OGM11381.1"/>
    </source>
</evidence>
<feature type="domain" description="ABC transporter" evidence="10">
    <location>
        <begin position="162"/>
        <end position="401"/>
    </location>
</feature>
<dbReference type="InterPro" id="IPR011527">
    <property type="entry name" value="ABC1_TM_dom"/>
</dbReference>
<dbReference type="EMBL" id="MGFS01000018">
    <property type="protein sequence ID" value="OGM11381.1"/>
    <property type="molecule type" value="Genomic_DNA"/>
</dbReference>
<dbReference type="PANTHER" id="PTHR43394:SF1">
    <property type="entry name" value="ATP-BINDING CASSETTE SUB-FAMILY B MEMBER 10, MITOCHONDRIAL"/>
    <property type="match status" value="1"/>
</dbReference>
<protein>
    <recommendedName>
        <fullName evidence="14">ABC transporter domain-containing protein</fullName>
    </recommendedName>
</protein>
<dbReference type="GO" id="GO:0005524">
    <property type="term" value="F:ATP binding"/>
    <property type="evidence" value="ECO:0007669"/>
    <property type="project" value="UniProtKB-KW"/>
</dbReference>
<gene>
    <name evidence="12" type="ORF">A2Z22_01195</name>
</gene>
<evidence type="ECO:0000256" key="7">
    <source>
        <dbReference type="ARBA" id="ARBA00022989"/>
    </source>
</evidence>
<accession>A0A1F7X8R2</accession>
<dbReference type="PROSITE" id="PS50893">
    <property type="entry name" value="ABC_TRANSPORTER_2"/>
    <property type="match status" value="1"/>
</dbReference>
<reference evidence="12 13" key="1">
    <citation type="journal article" date="2016" name="Nat. Commun.">
        <title>Thousands of microbial genomes shed light on interconnected biogeochemical processes in an aquifer system.</title>
        <authorList>
            <person name="Anantharaman K."/>
            <person name="Brown C.T."/>
            <person name="Hug L.A."/>
            <person name="Sharon I."/>
            <person name="Castelle C.J."/>
            <person name="Probst A.J."/>
            <person name="Thomas B.C."/>
            <person name="Singh A."/>
            <person name="Wilkins M.J."/>
            <person name="Karaoz U."/>
            <person name="Brodie E.L."/>
            <person name="Williams K.H."/>
            <person name="Hubbard S.S."/>
            <person name="Banfield J.F."/>
        </authorList>
    </citation>
    <scope>NUCLEOTIDE SEQUENCE [LARGE SCALE GENOMIC DNA]</scope>
</reference>
<feature type="domain" description="ABC transmembrane type-1" evidence="11">
    <location>
        <begin position="26"/>
        <end position="122"/>
    </location>
</feature>
<dbReference type="Gene3D" id="1.20.1560.10">
    <property type="entry name" value="ABC transporter type 1, transmembrane domain"/>
    <property type="match status" value="1"/>
</dbReference>
<keyword evidence="2" id="KW-0813">Transport</keyword>
<dbReference type="InterPro" id="IPR017871">
    <property type="entry name" value="ABC_transporter-like_CS"/>
</dbReference>
<keyword evidence="8 9" id="KW-0472">Membrane</keyword>
<dbReference type="InterPro" id="IPR003439">
    <property type="entry name" value="ABC_transporter-like_ATP-bd"/>
</dbReference>
<evidence type="ECO:0000256" key="8">
    <source>
        <dbReference type="ARBA" id="ARBA00023136"/>
    </source>
</evidence>
<keyword evidence="3" id="KW-1003">Cell membrane</keyword>
<evidence type="ECO:0000313" key="13">
    <source>
        <dbReference type="Proteomes" id="UP000177053"/>
    </source>
</evidence>
<dbReference type="Pfam" id="PF00005">
    <property type="entry name" value="ABC_tran"/>
    <property type="match status" value="1"/>
</dbReference>
<organism evidence="12 13">
    <name type="scientific">Candidatus Woesebacteria bacterium RBG_16_34_12</name>
    <dbReference type="NCBI Taxonomy" id="1802480"/>
    <lineage>
        <taxon>Bacteria</taxon>
        <taxon>Candidatus Woeseibacteriota</taxon>
    </lineage>
</organism>
<feature type="transmembrane region" description="Helical" evidence="9">
    <location>
        <begin position="89"/>
        <end position="110"/>
    </location>
</feature>
<evidence type="ECO:0000256" key="6">
    <source>
        <dbReference type="ARBA" id="ARBA00022840"/>
    </source>
</evidence>
<dbReference type="SUPFAM" id="SSF52540">
    <property type="entry name" value="P-loop containing nucleoside triphosphate hydrolases"/>
    <property type="match status" value="1"/>
</dbReference>
<evidence type="ECO:0000256" key="9">
    <source>
        <dbReference type="SAM" id="Phobius"/>
    </source>
</evidence>
<dbReference type="GO" id="GO:0005886">
    <property type="term" value="C:plasma membrane"/>
    <property type="evidence" value="ECO:0007669"/>
    <property type="project" value="UniProtKB-SubCell"/>
</dbReference>
<dbReference type="PANTHER" id="PTHR43394">
    <property type="entry name" value="ATP-DEPENDENT PERMEASE MDL1, MITOCHONDRIAL"/>
    <property type="match status" value="1"/>
</dbReference>
<evidence type="ECO:0000259" key="10">
    <source>
        <dbReference type="PROSITE" id="PS50893"/>
    </source>
</evidence>
<sequence>MIYRADDETRRKFSYTAKVLIERETLPEIKIDRAFNFFKEKFTEIFKTYTNNQLKLEKKFQFFNTISEFVPILAVFIFSMFIANQLITGVISTGTFVFLFTNVFVFSGALNRLSQNLGHLYADSHFIDEVREFFELKPNITFPHLPNSDQEKLIEKIKNPTFVLENVSFAYPNSHKDVLHKINLEIPYGQNLALIGENGAGKTTLVKLLLRMYDPTEGKISVNGVDLKELPESVLFSLYSTLFQSFGKFYLTIKENLELAAGKKLNEKEMEEFLRFSNAWEFIKNTKYKFNQQLGPEYKNGTDLSGGQWQKLAIARAYAKNAPMLILDEPTSAVDAKSEMQIFDRLNKEMKVHTLLFISHRFSTIKDAERIIVMHQGKIIEDGTHSQLMGNKGRYFNLYTIQAERYKRK</sequence>
<evidence type="ECO:0000256" key="3">
    <source>
        <dbReference type="ARBA" id="ARBA00022475"/>
    </source>
</evidence>
<dbReference type="GO" id="GO:0016887">
    <property type="term" value="F:ATP hydrolysis activity"/>
    <property type="evidence" value="ECO:0007669"/>
    <property type="project" value="InterPro"/>
</dbReference>
<feature type="transmembrane region" description="Helical" evidence="9">
    <location>
        <begin position="62"/>
        <end position="83"/>
    </location>
</feature>
<keyword evidence="5" id="KW-0547">Nucleotide-binding</keyword>
<dbReference type="PROSITE" id="PS50929">
    <property type="entry name" value="ABC_TM1F"/>
    <property type="match status" value="1"/>
</dbReference>
<dbReference type="InterPro" id="IPR036640">
    <property type="entry name" value="ABC1_TM_sf"/>
</dbReference>
<dbReference type="Proteomes" id="UP000177053">
    <property type="component" value="Unassembled WGS sequence"/>
</dbReference>
<evidence type="ECO:0000256" key="1">
    <source>
        <dbReference type="ARBA" id="ARBA00004651"/>
    </source>
</evidence>
<dbReference type="AlphaFoldDB" id="A0A1F7X8R2"/>
<comment type="caution">
    <text evidence="12">The sequence shown here is derived from an EMBL/GenBank/DDBJ whole genome shotgun (WGS) entry which is preliminary data.</text>
</comment>
<dbReference type="SUPFAM" id="SSF90123">
    <property type="entry name" value="ABC transporter transmembrane region"/>
    <property type="match status" value="1"/>
</dbReference>
<dbReference type="InterPro" id="IPR039421">
    <property type="entry name" value="Type_1_exporter"/>
</dbReference>
<dbReference type="Gene3D" id="3.40.50.300">
    <property type="entry name" value="P-loop containing nucleotide triphosphate hydrolases"/>
    <property type="match status" value="1"/>
</dbReference>
<evidence type="ECO:0000259" key="11">
    <source>
        <dbReference type="PROSITE" id="PS50929"/>
    </source>
</evidence>
<keyword evidence="4 9" id="KW-0812">Transmembrane</keyword>
<dbReference type="SMART" id="SM00382">
    <property type="entry name" value="AAA"/>
    <property type="match status" value="1"/>
</dbReference>
<evidence type="ECO:0008006" key="14">
    <source>
        <dbReference type="Google" id="ProtNLM"/>
    </source>
</evidence>
<dbReference type="FunFam" id="3.40.50.300:FF:000221">
    <property type="entry name" value="Multidrug ABC transporter ATP-binding protein"/>
    <property type="match status" value="1"/>
</dbReference>
<keyword evidence="6" id="KW-0067">ATP-binding</keyword>
<dbReference type="InterPro" id="IPR003593">
    <property type="entry name" value="AAA+_ATPase"/>
</dbReference>
<evidence type="ECO:0000256" key="2">
    <source>
        <dbReference type="ARBA" id="ARBA00022448"/>
    </source>
</evidence>
<dbReference type="GO" id="GO:0015421">
    <property type="term" value="F:ABC-type oligopeptide transporter activity"/>
    <property type="evidence" value="ECO:0007669"/>
    <property type="project" value="TreeGrafter"/>
</dbReference>
<name>A0A1F7X8R2_9BACT</name>
<dbReference type="InterPro" id="IPR027417">
    <property type="entry name" value="P-loop_NTPase"/>
</dbReference>
<proteinExistence type="predicted"/>
<comment type="subcellular location">
    <subcellularLocation>
        <location evidence="1">Cell membrane</location>
        <topology evidence="1">Multi-pass membrane protein</topology>
    </subcellularLocation>
</comment>